<reference evidence="1 2" key="1">
    <citation type="submission" date="2020-09" db="EMBL/GenBank/DDBJ databases">
        <title>Novel species of Mucilaginibacter isolated from a glacier on the Tibetan Plateau.</title>
        <authorList>
            <person name="Liu Q."/>
            <person name="Xin Y.-H."/>
        </authorList>
    </citation>
    <scope>NUCLEOTIDE SEQUENCE [LARGE SCALE GENOMIC DNA]</scope>
    <source>
        <strain evidence="1 2">ZT4R22</strain>
    </source>
</reference>
<sequence length="100" mass="11499">MSTEEEIFIKIQSVVTNPIVLDQIAEVLNIPKMPDTVEGLLMDRINGLSAEHDIQKEVRRCDKTAYWTRYSAALKEQKLLFALNHLKAILSFVQLKKTEK</sequence>
<keyword evidence="2" id="KW-1185">Reference proteome</keyword>
<proteinExistence type="predicted"/>
<dbReference type="RefSeq" id="WP_191189052.1">
    <property type="nucleotide sequence ID" value="NZ_JACWMY010000005.1"/>
</dbReference>
<name>A0ABR7WS92_9SPHI</name>
<comment type="caution">
    <text evidence="1">The sequence shown here is derived from an EMBL/GenBank/DDBJ whole genome shotgun (WGS) entry which is preliminary data.</text>
</comment>
<dbReference type="Proteomes" id="UP000606600">
    <property type="component" value="Unassembled WGS sequence"/>
</dbReference>
<organism evidence="1 2">
    <name type="scientific">Mucilaginibacter pankratovii</name>
    <dbReference type="NCBI Taxonomy" id="2772110"/>
    <lineage>
        <taxon>Bacteria</taxon>
        <taxon>Pseudomonadati</taxon>
        <taxon>Bacteroidota</taxon>
        <taxon>Sphingobacteriia</taxon>
        <taxon>Sphingobacteriales</taxon>
        <taxon>Sphingobacteriaceae</taxon>
        <taxon>Mucilaginibacter</taxon>
    </lineage>
</organism>
<gene>
    <name evidence="1" type="ORF">IDJ77_11260</name>
</gene>
<dbReference type="EMBL" id="JACWMY010000005">
    <property type="protein sequence ID" value="MBD1364387.1"/>
    <property type="molecule type" value="Genomic_DNA"/>
</dbReference>
<accession>A0ABR7WS92</accession>
<evidence type="ECO:0000313" key="1">
    <source>
        <dbReference type="EMBL" id="MBD1364387.1"/>
    </source>
</evidence>
<protein>
    <submittedName>
        <fullName evidence="1">Uncharacterized protein</fullName>
    </submittedName>
</protein>
<evidence type="ECO:0000313" key="2">
    <source>
        <dbReference type="Proteomes" id="UP000606600"/>
    </source>
</evidence>